<reference evidence="2 3" key="1">
    <citation type="journal article" date="2006" name="Science">
        <title>Phytophthora genome sequences uncover evolutionary origins and mechanisms of pathogenesis.</title>
        <authorList>
            <person name="Tyler B.M."/>
            <person name="Tripathy S."/>
            <person name="Zhang X."/>
            <person name="Dehal P."/>
            <person name="Jiang R.H."/>
            <person name="Aerts A."/>
            <person name="Arredondo F.D."/>
            <person name="Baxter L."/>
            <person name="Bensasson D."/>
            <person name="Beynon J.L."/>
            <person name="Chapman J."/>
            <person name="Damasceno C.M."/>
            <person name="Dorrance A.E."/>
            <person name="Dou D."/>
            <person name="Dickerman A.W."/>
            <person name="Dubchak I.L."/>
            <person name="Garbelotto M."/>
            <person name="Gijzen M."/>
            <person name="Gordon S.G."/>
            <person name="Govers F."/>
            <person name="Grunwald N.J."/>
            <person name="Huang W."/>
            <person name="Ivors K.L."/>
            <person name="Jones R.W."/>
            <person name="Kamoun S."/>
            <person name="Krampis K."/>
            <person name="Lamour K.H."/>
            <person name="Lee M.K."/>
            <person name="McDonald W.H."/>
            <person name="Medina M."/>
            <person name="Meijer H.J."/>
            <person name="Nordberg E.K."/>
            <person name="Maclean D.J."/>
            <person name="Ospina-Giraldo M.D."/>
            <person name="Morris P.F."/>
            <person name="Phuntumart V."/>
            <person name="Putnam N.H."/>
            <person name="Rash S."/>
            <person name="Rose J.K."/>
            <person name="Sakihama Y."/>
            <person name="Salamov A.A."/>
            <person name="Savidor A."/>
            <person name="Scheuring C.F."/>
            <person name="Smith B.M."/>
            <person name="Sobral B.W."/>
            <person name="Terry A."/>
            <person name="Torto-Alalibo T.A."/>
            <person name="Win J."/>
            <person name="Xu Z."/>
            <person name="Zhang H."/>
            <person name="Grigoriev I.V."/>
            <person name="Rokhsar D.S."/>
            <person name="Boore J.L."/>
        </authorList>
    </citation>
    <scope>NUCLEOTIDE SEQUENCE [LARGE SCALE GENOMIC DNA]</scope>
    <source>
        <strain evidence="2 3">P6497</strain>
    </source>
</reference>
<dbReference type="KEGG" id="psoj:PHYSODRAFT_416719"/>
<evidence type="ECO:0000313" key="3">
    <source>
        <dbReference type="Proteomes" id="UP000002640"/>
    </source>
</evidence>
<dbReference type="GeneID" id="20651949"/>
<dbReference type="GO" id="GO:0015074">
    <property type="term" value="P:DNA integration"/>
    <property type="evidence" value="ECO:0007669"/>
    <property type="project" value="InterPro"/>
</dbReference>
<feature type="non-terminal residue" evidence="2">
    <location>
        <position position="68"/>
    </location>
</feature>
<dbReference type="GO" id="GO:0006310">
    <property type="term" value="P:DNA recombination"/>
    <property type="evidence" value="ECO:0007669"/>
    <property type="project" value="UniProtKB-KW"/>
</dbReference>
<feature type="non-terminal residue" evidence="2">
    <location>
        <position position="1"/>
    </location>
</feature>
<dbReference type="GO" id="GO:0003677">
    <property type="term" value="F:DNA binding"/>
    <property type="evidence" value="ECO:0007669"/>
    <property type="project" value="InterPro"/>
</dbReference>
<dbReference type="RefSeq" id="XP_009535612.1">
    <property type="nucleotide sequence ID" value="XM_009537317.1"/>
</dbReference>
<keyword evidence="3" id="KW-1185">Reference proteome</keyword>
<evidence type="ECO:0000256" key="1">
    <source>
        <dbReference type="ARBA" id="ARBA00023172"/>
    </source>
</evidence>
<evidence type="ECO:0008006" key="4">
    <source>
        <dbReference type="Google" id="ProtNLM"/>
    </source>
</evidence>
<proteinExistence type="predicted"/>
<dbReference type="InterPro" id="IPR013762">
    <property type="entry name" value="Integrase-like_cat_sf"/>
</dbReference>
<dbReference type="InterPro" id="IPR011010">
    <property type="entry name" value="DNA_brk_join_enz"/>
</dbReference>
<organism evidence="2 3">
    <name type="scientific">Phytophthora sojae (strain P6497)</name>
    <name type="common">Soybean stem and root rot agent</name>
    <name type="synonym">Phytophthora megasperma f. sp. glycines</name>
    <dbReference type="NCBI Taxonomy" id="1094619"/>
    <lineage>
        <taxon>Eukaryota</taxon>
        <taxon>Sar</taxon>
        <taxon>Stramenopiles</taxon>
        <taxon>Oomycota</taxon>
        <taxon>Peronosporomycetes</taxon>
        <taxon>Peronosporales</taxon>
        <taxon>Peronosporaceae</taxon>
        <taxon>Phytophthora</taxon>
    </lineage>
</organism>
<dbReference type="SMR" id="G5A6M4"/>
<keyword evidence="1" id="KW-0233">DNA recombination</keyword>
<gene>
    <name evidence="2" type="ORF">PHYSODRAFT_416719</name>
</gene>
<dbReference type="EMBL" id="JH159160">
    <property type="protein sequence ID" value="EGZ08979.1"/>
    <property type="molecule type" value="Genomic_DNA"/>
</dbReference>
<dbReference type="Proteomes" id="UP000002640">
    <property type="component" value="Unassembled WGS sequence"/>
</dbReference>
<dbReference type="Gene3D" id="1.10.443.10">
    <property type="entry name" value="Intergrase catalytic core"/>
    <property type="match status" value="1"/>
</dbReference>
<accession>G5A6M4</accession>
<dbReference type="InParanoid" id="G5A6M4"/>
<protein>
    <recommendedName>
        <fullName evidence="4">Tyr recombinase domain-containing protein</fullName>
    </recommendedName>
</protein>
<dbReference type="AlphaFoldDB" id="G5A6M4"/>
<name>G5A6M4_PHYSP</name>
<sequence>VAKLIKEAAKSMGLSPKDYSCHSLRIGGACALLAAGNSDLVIRLMGRWSSWCFTVYTRLQPGMLRDAA</sequence>
<evidence type="ECO:0000313" key="2">
    <source>
        <dbReference type="EMBL" id="EGZ08979.1"/>
    </source>
</evidence>
<dbReference type="SUPFAM" id="SSF56349">
    <property type="entry name" value="DNA breaking-rejoining enzymes"/>
    <property type="match status" value="1"/>
</dbReference>